<accession>A0ABU2WMB8</accession>
<gene>
    <name evidence="2" type="ORF">RM530_12645</name>
</gene>
<name>A0ABU2WMB8_9GAMM</name>
<dbReference type="Proteomes" id="UP001254608">
    <property type="component" value="Unassembled WGS sequence"/>
</dbReference>
<keyword evidence="3" id="KW-1185">Reference proteome</keyword>
<protein>
    <recommendedName>
        <fullName evidence="4">Flagellar hook-length control protein-like C-terminal domain-containing protein</fullName>
    </recommendedName>
</protein>
<evidence type="ECO:0000256" key="1">
    <source>
        <dbReference type="SAM" id="MobiDB-lite"/>
    </source>
</evidence>
<feature type="compositionally biased region" description="Basic and acidic residues" evidence="1">
    <location>
        <begin position="1"/>
        <end position="22"/>
    </location>
</feature>
<proteinExistence type="predicted"/>
<evidence type="ECO:0008006" key="4">
    <source>
        <dbReference type="Google" id="ProtNLM"/>
    </source>
</evidence>
<feature type="region of interest" description="Disordered" evidence="1">
    <location>
        <begin position="1"/>
        <end position="34"/>
    </location>
</feature>
<evidence type="ECO:0000313" key="3">
    <source>
        <dbReference type="Proteomes" id="UP001254608"/>
    </source>
</evidence>
<sequence length="197" mass="21457">MMRTESHIKPDPGGHEAREARSPRAQRPQADAESIQQFAQILARADSHEASTRMALADGPEPLDTRESRFDANSLADPNALNLQRLAFEPPSQQTPPAVATATLADMIERHVRQMLVDLSSASVQGERGQLMLRMSDDTLPATDLMLSRTEQGWSLNTASADAETAAMIREAAPALVERFEAMRLGALEVKVGSRDA</sequence>
<evidence type="ECO:0000313" key="2">
    <source>
        <dbReference type="EMBL" id="MDT0498207.1"/>
    </source>
</evidence>
<reference evidence="2 3" key="1">
    <citation type="submission" date="2023-09" db="EMBL/GenBank/DDBJ databases">
        <authorList>
            <person name="Rey-Velasco X."/>
        </authorList>
    </citation>
    <scope>NUCLEOTIDE SEQUENCE [LARGE SCALE GENOMIC DNA]</scope>
    <source>
        <strain evidence="2 3">W345</strain>
    </source>
</reference>
<dbReference type="RefSeq" id="WP_311365573.1">
    <property type="nucleotide sequence ID" value="NZ_JAVRIC010000018.1"/>
</dbReference>
<organism evidence="2 3">
    <name type="scientific">Banduia mediterranea</name>
    <dbReference type="NCBI Taxonomy" id="3075609"/>
    <lineage>
        <taxon>Bacteria</taxon>
        <taxon>Pseudomonadati</taxon>
        <taxon>Pseudomonadota</taxon>
        <taxon>Gammaproteobacteria</taxon>
        <taxon>Nevskiales</taxon>
        <taxon>Algiphilaceae</taxon>
        <taxon>Banduia</taxon>
    </lineage>
</organism>
<dbReference type="EMBL" id="JAVRIC010000018">
    <property type="protein sequence ID" value="MDT0498207.1"/>
    <property type="molecule type" value="Genomic_DNA"/>
</dbReference>
<comment type="caution">
    <text evidence="2">The sequence shown here is derived from an EMBL/GenBank/DDBJ whole genome shotgun (WGS) entry which is preliminary data.</text>
</comment>